<keyword evidence="5" id="KW-1015">Disulfide bond</keyword>
<protein>
    <recommendedName>
        <fullName evidence="9">Bifunctional inhibitor/plant lipid transfer protein/seed storage helical domain-containing protein</fullName>
    </recommendedName>
</protein>
<evidence type="ECO:0000256" key="1">
    <source>
        <dbReference type="ARBA" id="ARBA00004613"/>
    </source>
</evidence>
<feature type="signal peptide" evidence="6">
    <location>
        <begin position="1"/>
        <end position="26"/>
    </location>
</feature>
<keyword evidence="3" id="KW-0964">Secreted</keyword>
<sequence length="97" mass="10745">MKCSALITASCVLILFIANHVEKMEAKAPPPSECWEGIVFPGKCGVNGNKECLKKMVAKERKPYRNCECQLGVSDPKKEHICSCQLLVTDPNKCFQS</sequence>
<feature type="chain" id="PRO_5004722352" description="Bifunctional inhibitor/plant lipid transfer protein/seed storage helical domain-containing protein" evidence="6">
    <location>
        <begin position="27"/>
        <end position="97"/>
    </location>
</feature>
<dbReference type="PANTHER" id="PTHR34450">
    <property type="entry name" value="DEFENSIN-LIKE PROTEIN 245-RELATED"/>
    <property type="match status" value="1"/>
</dbReference>
<name>V4M7G2_EUTSA</name>
<dbReference type="Pfam" id="PF06876">
    <property type="entry name" value="SCRL"/>
    <property type="match status" value="1"/>
</dbReference>
<evidence type="ECO:0000313" key="7">
    <source>
        <dbReference type="EMBL" id="ESQ48298.1"/>
    </source>
</evidence>
<organism evidence="7 8">
    <name type="scientific">Eutrema salsugineum</name>
    <name type="common">Saltwater cress</name>
    <name type="synonym">Sisymbrium salsugineum</name>
    <dbReference type="NCBI Taxonomy" id="72664"/>
    <lineage>
        <taxon>Eukaryota</taxon>
        <taxon>Viridiplantae</taxon>
        <taxon>Streptophyta</taxon>
        <taxon>Embryophyta</taxon>
        <taxon>Tracheophyta</taxon>
        <taxon>Spermatophyta</taxon>
        <taxon>Magnoliopsida</taxon>
        <taxon>eudicotyledons</taxon>
        <taxon>Gunneridae</taxon>
        <taxon>Pentapetalae</taxon>
        <taxon>rosids</taxon>
        <taxon>malvids</taxon>
        <taxon>Brassicales</taxon>
        <taxon>Brassicaceae</taxon>
        <taxon>Eutremeae</taxon>
        <taxon>Eutrema</taxon>
    </lineage>
</organism>
<comment type="similarity">
    <text evidence="2">Belongs to the DEFL family.</text>
</comment>
<dbReference type="Proteomes" id="UP000030689">
    <property type="component" value="Unassembled WGS sequence"/>
</dbReference>
<evidence type="ECO:0000313" key="8">
    <source>
        <dbReference type="Proteomes" id="UP000030689"/>
    </source>
</evidence>
<evidence type="ECO:0000256" key="5">
    <source>
        <dbReference type="ARBA" id="ARBA00023157"/>
    </source>
</evidence>
<dbReference type="InterPro" id="IPR010682">
    <property type="entry name" value="SCRL"/>
</dbReference>
<dbReference type="Gramene" id="ESQ48298">
    <property type="protein sequence ID" value="ESQ48298"/>
    <property type="gene ID" value="EUTSA_v10021829mg"/>
</dbReference>
<gene>
    <name evidence="7" type="ORF">EUTSA_v10021829mg</name>
</gene>
<evidence type="ECO:0000256" key="3">
    <source>
        <dbReference type="ARBA" id="ARBA00022525"/>
    </source>
</evidence>
<dbReference type="EMBL" id="KI517408">
    <property type="protein sequence ID" value="ESQ48298.1"/>
    <property type="molecule type" value="Genomic_DNA"/>
</dbReference>
<evidence type="ECO:0000256" key="6">
    <source>
        <dbReference type="SAM" id="SignalP"/>
    </source>
</evidence>
<dbReference type="KEGG" id="eus:EUTSA_v10021829mg"/>
<keyword evidence="4 6" id="KW-0732">Signal</keyword>
<dbReference type="GO" id="GO:0007165">
    <property type="term" value="P:signal transduction"/>
    <property type="evidence" value="ECO:0007669"/>
    <property type="project" value="InterPro"/>
</dbReference>
<evidence type="ECO:0000256" key="4">
    <source>
        <dbReference type="ARBA" id="ARBA00022729"/>
    </source>
</evidence>
<evidence type="ECO:0000256" key="2">
    <source>
        <dbReference type="ARBA" id="ARBA00006722"/>
    </source>
</evidence>
<accession>V4M7G2</accession>
<keyword evidence="8" id="KW-1185">Reference proteome</keyword>
<dbReference type="PANTHER" id="PTHR34450:SF8">
    <property type="entry name" value="DEFENSIN-LIKE PROTEIN 232-RELATED"/>
    <property type="match status" value="1"/>
</dbReference>
<dbReference type="AlphaFoldDB" id="V4M7G2"/>
<reference evidence="7 8" key="1">
    <citation type="journal article" date="2013" name="Front. Plant Sci.">
        <title>The Reference Genome of the Halophytic Plant Eutrema salsugineum.</title>
        <authorList>
            <person name="Yang R."/>
            <person name="Jarvis D.E."/>
            <person name="Chen H."/>
            <person name="Beilstein M.A."/>
            <person name="Grimwood J."/>
            <person name="Jenkins J."/>
            <person name="Shu S."/>
            <person name="Prochnik S."/>
            <person name="Xin M."/>
            <person name="Ma C."/>
            <person name="Schmutz J."/>
            <person name="Wing R.A."/>
            <person name="Mitchell-Olds T."/>
            <person name="Schumaker K.S."/>
            <person name="Wang X."/>
        </authorList>
    </citation>
    <scope>NUCLEOTIDE SEQUENCE [LARGE SCALE GENOMIC DNA]</scope>
</reference>
<dbReference type="GO" id="GO:0005576">
    <property type="term" value="C:extracellular region"/>
    <property type="evidence" value="ECO:0007669"/>
    <property type="project" value="UniProtKB-SubCell"/>
</dbReference>
<evidence type="ECO:0008006" key="9">
    <source>
        <dbReference type="Google" id="ProtNLM"/>
    </source>
</evidence>
<comment type="subcellular location">
    <subcellularLocation>
        <location evidence="1">Secreted</location>
    </subcellularLocation>
</comment>
<dbReference type="OMA" id="KEHICSC"/>
<proteinExistence type="inferred from homology"/>